<protein>
    <submittedName>
        <fullName evidence="1">Uncharacterized protein</fullName>
    </submittedName>
</protein>
<accession>A0A139LK01</accession>
<sequence>MNGRQKNICFILLSLDRCNVKNKGDRSMLSFIISDNFGKKRDNVFASIVF</sequence>
<evidence type="ECO:0000313" key="2">
    <source>
        <dbReference type="Proteomes" id="UP000070319"/>
    </source>
</evidence>
<dbReference type="AlphaFoldDB" id="A0A139LK01"/>
<dbReference type="EMBL" id="LTDF01000072">
    <property type="protein sequence ID" value="KXT51723.1"/>
    <property type="molecule type" value="Genomic_DNA"/>
</dbReference>
<name>A0A139LK01_9BACE</name>
<reference evidence="1 2" key="1">
    <citation type="submission" date="2016-02" db="EMBL/GenBank/DDBJ databases">
        <authorList>
            <person name="Wen L."/>
            <person name="He K."/>
            <person name="Yang H."/>
        </authorList>
    </citation>
    <scope>NUCLEOTIDE SEQUENCE [LARGE SCALE GENOMIC DNA]</scope>
    <source>
        <strain evidence="1 2">KLE1704</strain>
    </source>
</reference>
<dbReference type="Proteomes" id="UP000070319">
    <property type="component" value="Unassembled WGS sequence"/>
</dbReference>
<organism evidence="1">
    <name type="scientific">Bacteroides intestinalis</name>
    <dbReference type="NCBI Taxonomy" id="329854"/>
    <lineage>
        <taxon>Bacteria</taxon>
        <taxon>Pseudomonadati</taxon>
        <taxon>Bacteroidota</taxon>
        <taxon>Bacteroidia</taxon>
        <taxon>Bacteroidales</taxon>
        <taxon>Bacteroidaceae</taxon>
        <taxon>Bacteroides</taxon>
    </lineage>
</organism>
<proteinExistence type="predicted"/>
<evidence type="ECO:0000313" key="1">
    <source>
        <dbReference type="EMBL" id="KXT51723.1"/>
    </source>
</evidence>
<dbReference type="PATRIC" id="fig|329854.7.peg.1803"/>
<gene>
    <name evidence="1" type="ORF">HMPREF2531_01773</name>
</gene>
<comment type="caution">
    <text evidence="1">The sequence shown here is derived from an EMBL/GenBank/DDBJ whole genome shotgun (WGS) entry which is preliminary data.</text>
</comment>